<dbReference type="EMBL" id="JARJCW010000001">
    <property type="protein sequence ID" value="KAJ7230321.1"/>
    <property type="molecule type" value="Genomic_DNA"/>
</dbReference>
<feature type="compositionally biased region" description="Polar residues" evidence="1">
    <location>
        <begin position="1"/>
        <end position="13"/>
    </location>
</feature>
<evidence type="ECO:0000313" key="3">
    <source>
        <dbReference type="Proteomes" id="UP001219525"/>
    </source>
</evidence>
<dbReference type="Proteomes" id="UP001219525">
    <property type="component" value="Unassembled WGS sequence"/>
</dbReference>
<keyword evidence="3" id="KW-1185">Reference proteome</keyword>
<gene>
    <name evidence="2" type="ORF">GGX14DRAFT_553804</name>
</gene>
<feature type="region of interest" description="Disordered" evidence="1">
    <location>
        <begin position="1"/>
        <end position="21"/>
    </location>
</feature>
<reference evidence="2" key="1">
    <citation type="submission" date="2023-03" db="EMBL/GenBank/DDBJ databases">
        <title>Massive genome expansion in bonnet fungi (Mycena s.s.) driven by repeated elements and novel gene families across ecological guilds.</title>
        <authorList>
            <consortium name="Lawrence Berkeley National Laboratory"/>
            <person name="Harder C.B."/>
            <person name="Miyauchi S."/>
            <person name="Viragh M."/>
            <person name="Kuo A."/>
            <person name="Thoen E."/>
            <person name="Andreopoulos B."/>
            <person name="Lu D."/>
            <person name="Skrede I."/>
            <person name="Drula E."/>
            <person name="Henrissat B."/>
            <person name="Morin E."/>
            <person name="Kohler A."/>
            <person name="Barry K."/>
            <person name="LaButti K."/>
            <person name="Morin E."/>
            <person name="Salamov A."/>
            <person name="Lipzen A."/>
            <person name="Mereny Z."/>
            <person name="Hegedus B."/>
            <person name="Baldrian P."/>
            <person name="Stursova M."/>
            <person name="Weitz H."/>
            <person name="Taylor A."/>
            <person name="Grigoriev I.V."/>
            <person name="Nagy L.G."/>
            <person name="Martin F."/>
            <person name="Kauserud H."/>
        </authorList>
    </citation>
    <scope>NUCLEOTIDE SEQUENCE</scope>
    <source>
        <strain evidence="2">9144</strain>
    </source>
</reference>
<dbReference type="AlphaFoldDB" id="A0AAD6YUZ2"/>
<accession>A0AAD6YUZ2</accession>
<evidence type="ECO:0000256" key="1">
    <source>
        <dbReference type="SAM" id="MobiDB-lite"/>
    </source>
</evidence>
<name>A0AAD6YUZ2_9AGAR</name>
<proteinExistence type="predicted"/>
<protein>
    <submittedName>
        <fullName evidence="2">Uncharacterized protein</fullName>
    </submittedName>
</protein>
<evidence type="ECO:0000313" key="2">
    <source>
        <dbReference type="EMBL" id="KAJ7230321.1"/>
    </source>
</evidence>
<comment type="caution">
    <text evidence="2">The sequence shown here is derived from an EMBL/GenBank/DDBJ whole genome shotgun (WGS) entry which is preliminary data.</text>
</comment>
<sequence length="203" mass="22293">MGSLVSASPLSGTTREDSARTLGPMDVCEPCSQHIRIGATFRLSPIVGRHFSLGVPHIHHTPAASSLHLHHCAVLLPPPPVSPVVRTAPEPTAAHVLTNICVLALRGTPCTGGLQETALAGTWRRKRKRIGCAMHVDMAGNDDEEPGATRWRDHSTARSLLRRVLVPKKDVEEHIYMTEKLGLPPLFIGERCCRRYCKRQRSL</sequence>
<organism evidence="2 3">
    <name type="scientific">Mycena pura</name>
    <dbReference type="NCBI Taxonomy" id="153505"/>
    <lineage>
        <taxon>Eukaryota</taxon>
        <taxon>Fungi</taxon>
        <taxon>Dikarya</taxon>
        <taxon>Basidiomycota</taxon>
        <taxon>Agaricomycotina</taxon>
        <taxon>Agaricomycetes</taxon>
        <taxon>Agaricomycetidae</taxon>
        <taxon>Agaricales</taxon>
        <taxon>Marasmiineae</taxon>
        <taxon>Mycenaceae</taxon>
        <taxon>Mycena</taxon>
    </lineage>
</organism>